<reference evidence="3 4" key="1">
    <citation type="submission" date="2019-02" db="EMBL/GenBank/DDBJ databases">
        <title>Pedobacter sp. RP-3-8 sp. nov., isolated from Arctic soil.</title>
        <authorList>
            <person name="Dahal R.H."/>
        </authorList>
    </citation>
    <scope>NUCLEOTIDE SEQUENCE [LARGE SCALE GENOMIC DNA]</scope>
    <source>
        <strain evidence="3 4">RP-3-8</strain>
    </source>
</reference>
<accession>A0A4V2MJZ2</accession>
<dbReference type="PANTHER" id="PTHR23416">
    <property type="entry name" value="SIALIC ACID SYNTHASE-RELATED"/>
    <property type="match status" value="1"/>
</dbReference>
<evidence type="ECO:0000313" key="3">
    <source>
        <dbReference type="EMBL" id="TCC96226.1"/>
    </source>
</evidence>
<dbReference type="NCBIfam" id="NF007797">
    <property type="entry name" value="PRK10502.1"/>
    <property type="match status" value="1"/>
</dbReference>
<dbReference type="InterPro" id="IPR011004">
    <property type="entry name" value="Trimer_LpxA-like_sf"/>
</dbReference>
<comment type="similarity">
    <text evidence="1">Belongs to the transferase hexapeptide repeat family.</text>
</comment>
<protein>
    <submittedName>
        <fullName evidence="3">Colanic acid biosynthesis acetyltransferase WcaF</fullName>
    </submittedName>
</protein>
<dbReference type="CDD" id="cd05825">
    <property type="entry name" value="LbH_wcaF_like"/>
    <property type="match status" value="1"/>
</dbReference>
<gene>
    <name evidence="3" type="primary">wcaF</name>
    <name evidence="3" type="ORF">EZ444_12360</name>
</gene>
<dbReference type="GO" id="GO:0005829">
    <property type="term" value="C:cytosol"/>
    <property type="evidence" value="ECO:0007669"/>
    <property type="project" value="TreeGrafter"/>
</dbReference>
<evidence type="ECO:0000256" key="2">
    <source>
        <dbReference type="ARBA" id="ARBA00022679"/>
    </source>
</evidence>
<dbReference type="AlphaFoldDB" id="A0A4V2MJZ2"/>
<keyword evidence="2 3" id="KW-0808">Transferase</keyword>
<dbReference type="PANTHER" id="PTHR23416:SF23">
    <property type="entry name" value="ACETYLTRANSFERASE C18B11.09C-RELATED"/>
    <property type="match status" value="1"/>
</dbReference>
<dbReference type="InterPro" id="IPR051159">
    <property type="entry name" value="Hexapeptide_acetyltransf"/>
</dbReference>
<dbReference type="OrthoDB" id="9814490at2"/>
<evidence type="ECO:0000256" key="1">
    <source>
        <dbReference type="ARBA" id="ARBA00007274"/>
    </source>
</evidence>
<dbReference type="SUPFAM" id="SSF51161">
    <property type="entry name" value="Trimeric LpxA-like enzymes"/>
    <property type="match status" value="1"/>
</dbReference>
<evidence type="ECO:0000313" key="4">
    <source>
        <dbReference type="Proteomes" id="UP000291117"/>
    </source>
</evidence>
<dbReference type="EMBL" id="SJSM01000006">
    <property type="protein sequence ID" value="TCC96226.1"/>
    <property type="molecule type" value="Genomic_DNA"/>
</dbReference>
<comment type="caution">
    <text evidence="3">The sequence shown here is derived from an EMBL/GenBank/DDBJ whole genome shotgun (WGS) entry which is preliminary data.</text>
</comment>
<dbReference type="RefSeq" id="WP_131609243.1">
    <property type="nucleotide sequence ID" value="NZ_SJSM01000006.1"/>
</dbReference>
<sequence length="180" mass="19664">MKKTDLSLYNNAAYHPRANLIKRTLWFYLNALFFKTSLIPLSSLKVCLLRLFGASVGKGVVIKPGVSIKYPWLLQIGDHSWIGEDVWIDNLVKLNIGNHVCLSQGALLLSGSHNYKDPAFGLITGSIILEDGAWICAKAIVTQGITAGSHSILSAGSIATKNLEAYTIYQGNPATKIKHR</sequence>
<proteinExistence type="inferred from homology"/>
<organism evidence="3 4">
    <name type="scientific">Pedobacter hiemivivus</name>
    <dbReference type="NCBI Taxonomy" id="2530454"/>
    <lineage>
        <taxon>Bacteria</taxon>
        <taxon>Pseudomonadati</taxon>
        <taxon>Bacteroidota</taxon>
        <taxon>Sphingobacteriia</taxon>
        <taxon>Sphingobacteriales</taxon>
        <taxon>Sphingobacteriaceae</taxon>
        <taxon>Pedobacter</taxon>
    </lineage>
</organism>
<dbReference type="GO" id="GO:0008374">
    <property type="term" value="F:O-acyltransferase activity"/>
    <property type="evidence" value="ECO:0007669"/>
    <property type="project" value="TreeGrafter"/>
</dbReference>
<dbReference type="Proteomes" id="UP000291117">
    <property type="component" value="Unassembled WGS sequence"/>
</dbReference>
<keyword evidence="4" id="KW-1185">Reference proteome</keyword>
<name>A0A4V2MJZ2_9SPHI</name>
<dbReference type="Gene3D" id="2.160.10.10">
    <property type="entry name" value="Hexapeptide repeat proteins"/>
    <property type="match status" value="1"/>
</dbReference>